<dbReference type="EnsemblMetazoa" id="NM_001160413.1">
    <property type="protein sequence ID" value="NP_001153885.1"/>
    <property type="gene ID" value="LOC100301916"/>
</dbReference>
<reference evidence="2" key="1">
    <citation type="submission" date="2009-06" db="EMBL/GenBank/DDBJ databases">
        <title>A full-length cDNA resource of the pea aphid, Acyrthosiphon pisum.</title>
        <authorList>
            <person name="Shigenobu S."/>
            <person name="Nakabachi A."/>
            <person name="Richards S."/>
        </authorList>
    </citation>
    <scope>NUCLEOTIDE SEQUENCE</scope>
    <source>
        <strain evidence="2">LSR1</strain>
        <tissue evidence="2">Whole body</tissue>
    </source>
</reference>
<evidence type="ECO:0000313" key="4">
    <source>
        <dbReference type="Proteomes" id="UP000007819"/>
    </source>
</evidence>
<organism evidence="2">
    <name type="scientific">Acyrthosiphon pisum</name>
    <name type="common">Pea aphid</name>
    <dbReference type="NCBI Taxonomy" id="7029"/>
    <lineage>
        <taxon>Eukaryota</taxon>
        <taxon>Metazoa</taxon>
        <taxon>Ecdysozoa</taxon>
        <taxon>Arthropoda</taxon>
        <taxon>Hexapoda</taxon>
        <taxon>Insecta</taxon>
        <taxon>Pterygota</taxon>
        <taxon>Neoptera</taxon>
        <taxon>Paraneoptera</taxon>
        <taxon>Hemiptera</taxon>
        <taxon>Sternorrhyncha</taxon>
        <taxon>Aphidomorpha</taxon>
        <taxon>Aphidoidea</taxon>
        <taxon>Aphididae</taxon>
        <taxon>Macrosiphini</taxon>
        <taxon>Acyrthosiphon</taxon>
    </lineage>
</organism>
<proteinExistence type="evidence at transcript level"/>
<accession>C4WVT3</accession>
<keyword evidence="1" id="KW-0732">Signal</keyword>
<dbReference type="AlphaFoldDB" id="C4WVT3"/>
<sequence length="139" mass="16112">MVFFKQYLITLTCIVISVWITPVNTKNNSYVNLQTAHDACKNILSCAGFEDLQAAYITRVNYEENLKTNTKTLKTNVEKFLNSIKPKPTKENYMEIGLYFANTYVAFYNNASTVHPIDYFCQEHININTRGEEFLTKMK</sequence>
<dbReference type="KEGG" id="api:100301916"/>
<keyword evidence="4" id="KW-1185">Reference proteome</keyword>
<gene>
    <name evidence="3" type="primary">100301916</name>
</gene>
<reference evidence="3" key="3">
    <citation type="submission" date="2022-06" db="UniProtKB">
        <authorList>
            <consortium name="EnsemblMetazoa"/>
        </authorList>
    </citation>
    <scope>IDENTIFICATION</scope>
</reference>
<evidence type="ECO:0000313" key="3">
    <source>
        <dbReference type="EnsemblMetazoa" id="NP_001153885.1"/>
    </source>
</evidence>
<feature type="chain" id="PRO_5036437850" evidence="1">
    <location>
        <begin position="26"/>
        <end position="139"/>
    </location>
</feature>
<dbReference type="EMBL" id="AK341661">
    <property type="protein sequence ID" value="BAH72003.1"/>
    <property type="molecule type" value="mRNA"/>
</dbReference>
<name>C4WVT3_ACYPI</name>
<protein>
    <submittedName>
        <fullName evidence="2 3">Uncharacterized protein</fullName>
    </submittedName>
</protein>
<reference evidence="4" key="2">
    <citation type="submission" date="2010-06" db="EMBL/GenBank/DDBJ databases">
        <authorList>
            <person name="Jiang H."/>
            <person name="Abraham K."/>
            <person name="Ali S."/>
            <person name="Alsbrooks S.L."/>
            <person name="Anim B.N."/>
            <person name="Anosike U.S."/>
            <person name="Attaway T."/>
            <person name="Bandaranaike D.P."/>
            <person name="Battles P.K."/>
            <person name="Bell S.N."/>
            <person name="Bell A.V."/>
            <person name="Beltran B."/>
            <person name="Bickham C."/>
            <person name="Bustamante Y."/>
            <person name="Caleb T."/>
            <person name="Canada A."/>
            <person name="Cardenas V."/>
            <person name="Carter K."/>
            <person name="Chacko J."/>
            <person name="Chandrabose M.N."/>
            <person name="Chavez D."/>
            <person name="Chavez A."/>
            <person name="Chen L."/>
            <person name="Chu H.-S."/>
            <person name="Claassen K.J."/>
            <person name="Cockrell R."/>
            <person name="Collins M."/>
            <person name="Cooper J.A."/>
            <person name="Cree A."/>
            <person name="Curry S.M."/>
            <person name="Da Y."/>
            <person name="Dao M.D."/>
            <person name="Das B."/>
            <person name="Davila M.-L."/>
            <person name="Davy-Carroll L."/>
            <person name="Denson S."/>
            <person name="Dinh H."/>
            <person name="Ebong V.E."/>
            <person name="Edwards J.R."/>
            <person name="Egan A."/>
            <person name="El-Daye J."/>
            <person name="Escobedo L."/>
            <person name="Fernandez S."/>
            <person name="Fernando P.R."/>
            <person name="Flagg N."/>
            <person name="Forbes L.D."/>
            <person name="Fowler R.G."/>
            <person name="Fu Q."/>
            <person name="Gabisi R.A."/>
            <person name="Ganer J."/>
            <person name="Garbino Pronczuk A."/>
            <person name="Garcia R.M."/>
            <person name="Garner T."/>
            <person name="Garrett T.E."/>
            <person name="Gonzalez D.A."/>
            <person name="Hamid H."/>
            <person name="Hawkins E.S."/>
            <person name="Hirani K."/>
            <person name="Hogues M.E."/>
            <person name="Hollins B."/>
            <person name="Hsiao C.-H."/>
            <person name="Jabil R."/>
            <person name="James M.L."/>
            <person name="Jhangiani S.N."/>
            <person name="Johnson B."/>
            <person name="Johnson Q."/>
            <person name="Joshi V."/>
            <person name="Kalu J.B."/>
            <person name="Kam C."/>
            <person name="Kashfia A."/>
            <person name="Keebler J."/>
            <person name="Kisamo H."/>
            <person name="Kovar C.L."/>
            <person name="Lago L.A."/>
            <person name="Lai C.-Y."/>
            <person name="Laidlaw J."/>
            <person name="Lara F."/>
            <person name="Le T.-K."/>
            <person name="Lee S.L."/>
            <person name="Legall F.H."/>
            <person name="Lemon S.J."/>
            <person name="Lewis L.R."/>
            <person name="Li B."/>
            <person name="Liu Y."/>
            <person name="Liu Y.-S."/>
            <person name="Lopez J."/>
            <person name="Lozado R.J."/>
            <person name="Lu J."/>
            <person name="Madu R.C."/>
            <person name="Maheshwari M."/>
            <person name="Maheshwari R."/>
            <person name="Malloy K."/>
            <person name="Martinez E."/>
            <person name="Mathew T."/>
            <person name="Mercado I.C."/>
            <person name="Mercado C."/>
            <person name="Meyer B."/>
            <person name="Montgomery K."/>
            <person name="Morgan M.B."/>
            <person name="Munidasa M."/>
            <person name="Nazareth L.V."/>
            <person name="Nelson J."/>
            <person name="Ng B.M."/>
            <person name="Nguyen N.B."/>
            <person name="Nguyen P.Q."/>
            <person name="Nguyen T."/>
            <person name="Obregon M."/>
            <person name="Okwuonu G.O."/>
            <person name="Onwere C.G."/>
            <person name="Orozco G."/>
            <person name="Parra A."/>
            <person name="Patel S."/>
            <person name="Patil S."/>
            <person name="Perez A."/>
            <person name="Perez Y."/>
            <person name="Pham C."/>
            <person name="Primus E.L."/>
            <person name="Pu L.-L."/>
            <person name="Puazo M."/>
            <person name="Qin X."/>
            <person name="Quiroz J.B."/>
            <person name="Reese J."/>
            <person name="Richards S."/>
            <person name="Rives C.M."/>
            <person name="Robberts R."/>
            <person name="Ruiz S.J."/>
            <person name="Ruiz M.J."/>
            <person name="Santibanez J."/>
            <person name="Schneider B.W."/>
            <person name="Sisson I."/>
            <person name="Smith M."/>
            <person name="Sodergren E."/>
            <person name="Song X.-Z."/>
            <person name="Song B.B."/>
            <person name="Summersgill H."/>
            <person name="Thelus R."/>
            <person name="Thornton R.D."/>
            <person name="Trejos Z.Y."/>
            <person name="Usmani K."/>
            <person name="Vattathil S."/>
            <person name="Villasana D."/>
            <person name="Walker D.L."/>
            <person name="Wang S."/>
            <person name="Wang K."/>
            <person name="White C.S."/>
            <person name="Williams A.C."/>
            <person name="Williamson J."/>
            <person name="Wilson K."/>
            <person name="Woghiren I.O."/>
            <person name="Woodworth J.R."/>
            <person name="Worley K.C."/>
            <person name="Wright R.A."/>
            <person name="Wu W."/>
            <person name="Young L."/>
            <person name="Zhang L."/>
            <person name="Zhang J."/>
            <person name="Zhu Y."/>
            <person name="Muzny D.M."/>
            <person name="Weinstock G."/>
            <person name="Gibbs R.A."/>
        </authorList>
    </citation>
    <scope>NUCLEOTIDE SEQUENCE [LARGE SCALE GENOMIC DNA]</scope>
    <source>
        <strain evidence="4">LSR1</strain>
    </source>
</reference>
<dbReference type="Proteomes" id="UP000007819">
    <property type="component" value="Chromosome A1"/>
</dbReference>
<feature type="signal peptide" evidence="1">
    <location>
        <begin position="1"/>
        <end position="25"/>
    </location>
</feature>
<evidence type="ECO:0000256" key="1">
    <source>
        <dbReference type="SAM" id="SignalP"/>
    </source>
</evidence>
<evidence type="ECO:0000313" key="2">
    <source>
        <dbReference type="EMBL" id="BAH72003.1"/>
    </source>
</evidence>